<feature type="transmembrane region" description="Helical" evidence="1">
    <location>
        <begin position="110"/>
        <end position="131"/>
    </location>
</feature>
<gene>
    <name evidence="2" type="ORF">EGT74_11095</name>
</gene>
<dbReference type="EMBL" id="RPDH01000001">
    <property type="protein sequence ID" value="RPE14025.1"/>
    <property type="molecule type" value="Genomic_DNA"/>
</dbReference>
<sequence length="207" mass="22831">MTHKQKDIVDELRDIAPAWSDLGAQPHFDVPAGYFDAFPSKLMERIRTIESSDAVTEELETLSPLLAGISRETPYSVPEGYFSGLAGRLADEKNRAAEGRVVKMGRTIRLFKQCLAAACIAGVIAAGAVLVSRSVNHSSLDRMLAKISDQEIEEYLTYSTDAFDNENIFTNVSLEEELPSVLPEDLSAKDIDNLLEDNLLQDDPLNQ</sequence>
<dbReference type="Proteomes" id="UP000278351">
    <property type="component" value="Unassembled WGS sequence"/>
</dbReference>
<evidence type="ECO:0000313" key="3">
    <source>
        <dbReference type="Proteomes" id="UP000278351"/>
    </source>
</evidence>
<reference evidence="2 3" key="1">
    <citation type="submission" date="2018-11" db="EMBL/GenBank/DDBJ databases">
        <title>Chitinophaga lutea sp.nov., isolate from arsenic contaminated soil.</title>
        <authorList>
            <person name="Zong Y."/>
        </authorList>
    </citation>
    <scope>NUCLEOTIDE SEQUENCE [LARGE SCALE GENOMIC DNA]</scope>
    <source>
        <strain evidence="2 3">ZY74</strain>
    </source>
</reference>
<keyword evidence="1" id="KW-0812">Transmembrane</keyword>
<keyword evidence="1" id="KW-0472">Membrane</keyword>
<dbReference type="OrthoDB" id="677448at2"/>
<dbReference type="RefSeq" id="WP_123846537.1">
    <property type="nucleotide sequence ID" value="NZ_RPDH01000001.1"/>
</dbReference>
<keyword evidence="1" id="KW-1133">Transmembrane helix</keyword>
<evidence type="ECO:0000256" key="1">
    <source>
        <dbReference type="SAM" id="Phobius"/>
    </source>
</evidence>
<dbReference type="AlphaFoldDB" id="A0A3N4Q371"/>
<organism evidence="2 3">
    <name type="scientific">Chitinophaga lutea</name>
    <dbReference type="NCBI Taxonomy" id="2488634"/>
    <lineage>
        <taxon>Bacteria</taxon>
        <taxon>Pseudomonadati</taxon>
        <taxon>Bacteroidota</taxon>
        <taxon>Chitinophagia</taxon>
        <taxon>Chitinophagales</taxon>
        <taxon>Chitinophagaceae</taxon>
        <taxon>Chitinophaga</taxon>
    </lineage>
</organism>
<protein>
    <submittedName>
        <fullName evidence="2">Uncharacterized protein</fullName>
    </submittedName>
</protein>
<name>A0A3N4Q371_9BACT</name>
<proteinExistence type="predicted"/>
<evidence type="ECO:0000313" key="2">
    <source>
        <dbReference type="EMBL" id="RPE14025.1"/>
    </source>
</evidence>
<keyword evidence="3" id="KW-1185">Reference proteome</keyword>
<comment type="caution">
    <text evidence="2">The sequence shown here is derived from an EMBL/GenBank/DDBJ whole genome shotgun (WGS) entry which is preliminary data.</text>
</comment>
<accession>A0A3N4Q371</accession>